<dbReference type="STRING" id="106004.A0A1Y2DFF3"/>
<dbReference type="EMBL" id="MCGR01000082">
    <property type="protein sequence ID" value="ORY57415.1"/>
    <property type="molecule type" value="Genomic_DNA"/>
</dbReference>
<dbReference type="OrthoDB" id="2537066at2759"/>
<proteinExistence type="predicted"/>
<evidence type="ECO:0000313" key="4">
    <source>
        <dbReference type="EMBL" id="ORY57415.1"/>
    </source>
</evidence>
<feature type="transmembrane region" description="Helical" evidence="2">
    <location>
        <begin position="12"/>
        <end position="32"/>
    </location>
</feature>
<sequence length="342" mass="37027">MAFVQADVNSSLGALLAGTWLNSGLYAIELLQVWKYFSRKPEGVIVKAVVVLLLLIDTVAQISDYACVWLYTVTHWGDEEFAAKQYAPIPIYLITTGLIGFICQSFLIVRLGRLSKSWWLPGLLVAPAGVGLSGALTAAAKVIMYPDYHDRNQLNVAVTIWLVSAAATDVLIALSLLWYLNRVRVSAKKFDQSRLTGALGRICLMTMETGTVTSVLAVVIFVVYITNPEGNIATGLCFALARIYSLNILITLNQAHSLSKSTHGNSSSSNGGKTGAFAGIEIIHTATVRIDDPREREEGRAIDLQELGGRRGGGGVGTFAIGRDVGERSEEDKVYMQRGDSL</sequence>
<feature type="transmembrane region" description="Helical" evidence="2">
    <location>
        <begin position="44"/>
        <end position="71"/>
    </location>
</feature>
<keyword evidence="2" id="KW-1133">Transmembrane helix</keyword>
<feature type="domain" description="DUF6534" evidence="3">
    <location>
        <begin position="165"/>
        <end position="254"/>
    </location>
</feature>
<comment type="caution">
    <text evidence="4">The sequence shown here is derived from an EMBL/GenBank/DDBJ whole genome shotgun (WGS) entry which is preliminary data.</text>
</comment>
<dbReference type="Proteomes" id="UP000193467">
    <property type="component" value="Unassembled WGS sequence"/>
</dbReference>
<feature type="transmembrane region" description="Helical" evidence="2">
    <location>
        <begin position="160"/>
        <end position="181"/>
    </location>
</feature>
<keyword evidence="2" id="KW-0812">Transmembrane</keyword>
<evidence type="ECO:0000256" key="1">
    <source>
        <dbReference type="SAM" id="MobiDB-lite"/>
    </source>
</evidence>
<accession>A0A1Y2DFF3</accession>
<reference evidence="4 5" key="1">
    <citation type="submission" date="2016-07" db="EMBL/GenBank/DDBJ databases">
        <title>Pervasive Adenine N6-methylation of Active Genes in Fungi.</title>
        <authorList>
            <consortium name="DOE Joint Genome Institute"/>
            <person name="Mondo S.J."/>
            <person name="Dannebaum R.O."/>
            <person name="Kuo R.C."/>
            <person name="Labutti K."/>
            <person name="Haridas S."/>
            <person name="Kuo A."/>
            <person name="Salamov A."/>
            <person name="Ahrendt S.R."/>
            <person name="Lipzen A."/>
            <person name="Sullivan W."/>
            <person name="Andreopoulos W.B."/>
            <person name="Clum A."/>
            <person name="Lindquist E."/>
            <person name="Daum C."/>
            <person name="Ramamoorthy G.K."/>
            <person name="Gryganskyi A."/>
            <person name="Culley D."/>
            <person name="Magnuson J.K."/>
            <person name="James T.Y."/>
            <person name="O'Malley M.A."/>
            <person name="Stajich J.E."/>
            <person name="Spatafora J.W."/>
            <person name="Visel A."/>
            <person name="Grigoriev I.V."/>
        </authorList>
    </citation>
    <scope>NUCLEOTIDE SEQUENCE [LARGE SCALE GENOMIC DNA]</scope>
    <source>
        <strain evidence="4 5">62-1032</strain>
    </source>
</reference>
<dbReference type="AlphaFoldDB" id="A0A1Y2DFF3"/>
<gene>
    <name evidence="4" type="ORF">BCR35DRAFT_355508</name>
</gene>
<keyword evidence="5" id="KW-1185">Reference proteome</keyword>
<evidence type="ECO:0000259" key="3">
    <source>
        <dbReference type="Pfam" id="PF20152"/>
    </source>
</evidence>
<protein>
    <recommendedName>
        <fullName evidence="3">DUF6534 domain-containing protein</fullName>
    </recommendedName>
</protein>
<dbReference type="InterPro" id="IPR045339">
    <property type="entry name" value="DUF6534"/>
</dbReference>
<organism evidence="4 5">
    <name type="scientific">Leucosporidium creatinivorum</name>
    <dbReference type="NCBI Taxonomy" id="106004"/>
    <lineage>
        <taxon>Eukaryota</taxon>
        <taxon>Fungi</taxon>
        <taxon>Dikarya</taxon>
        <taxon>Basidiomycota</taxon>
        <taxon>Pucciniomycotina</taxon>
        <taxon>Microbotryomycetes</taxon>
        <taxon>Leucosporidiales</taxon>
        <taxon>Leucosporidium</taxon>
    </lineage>
</organism>
<evidence type="ECO:0000256" key="2">
    <source>
        <dbReference type="SAM" id="Phobius"/>
    </source>
</evidence>
<keyword evidence="2" id="KW-0472">Membrane</keyword>
<feature type="compositionally biased region" description="Basic and acidic residues" evidence="1">
    <location>
        <begin position="324"/>
        <end position="342"/>
    </location>
</feature>
<name>A0A1Y2DFF3_9BASI</name>
<feature type="transmembrane region" description="Helical" evidence="2">
    <location>
        <begin position="118"/>
        <end position="140"/>
    </location>
</feature>
<feature type="transmembrane region" description="Helical" evidence="2">
    <location>
        <begin position="91"/>
        <end position="111"/>
    </location>
</feature>
<feature type="region of interest" description="Disordered" evidence="1">
    <location>
        <begin position="319"/>
        <end position="342"/>
    </location>
</feature>
<evidence type="ECO:0000313" key="5">
    <source>
        <dbReference type="Proteomes" id="UP000193467"/>
    </source>
</evidence>
<dbReference type="Pfam" id="PF20152">
    <property type="entry name" value="DUF6534"/>
    <property type="match status" value="1"/>
</dbReference>
<feature type="transmembrane region" description="Helical" evidence="2">
    <location>
        <begin position="202"/>
        <end position="226"/>
    </location>
</feature>
<dbReference type="PANTHER" id="PTHR40465:SF1">
    <property type="entry name" value="DUF6534 DOMAIN-CONTAINING PROTEIN"/>
    <property type="match status" value="1"/>
</dbReference>
<dbReference type="PANTHER" id="PTHR40465">
    <property type="entry name" value="CHROMOSOME 1, WHOLE GENOME SHOTGUN SEQUENCE"/>
    <property type="match status" value="1"/>
</dbReference>
<dbReference type="InParanoid" id="A0A1Y2DFF3"/>